<dbReference type="InterPro" id="IPR001602">
    <property type="entry name" value="UPF0047_YjbQ-like"/>
</dbReference>
<sequence>MIFLHRQINLETFANRPSYYDVTDEVNCALKESKVKNGIVVVSSPHTTCSVFFDEYMHDVNYYGDDLLQVDLNEVMEKIIPTQKTEGQYHSPGPKHIAYGLTKTDPDYPAMEWAMLNTDGHLRSTIIGASESFIIKNGILLTGKVGYIYFVDFDQTRERNRQCNILIMGV</sequence>
<evidence type="ECO:0000313" key="2">
    <source>
        <dbReference type="Proteomes" id="UP000287605"/>
    </source>
</evidence>
<name>A0A430APL2_9ENTE</name>
<dbReference type="Gene3D" id="2.60.120.460">
    <property type="entry name" value="YjbQ-like"/>
    <property type="match status" value="1"/>
</dbReference>
<gene>
    <name evidence="1" type="ORF">CBF29_10550</name>
</gene>
<keyword evidence="2" id="KW-1185">Reference proteome</keyword>
<evidence type="ECO:0000313" key="1">
    <source>
        <dbReference type="EMBL" id="RSU10005.1"/>
    </source>
</evidence>
<dbReference type="InterPro" id="IPR035917">
    <property type="entry name" value="YjbQ-like_sf"/>
</dbReference>
<dbReference type="Pfam" id="PF01894">
    <property type="entry name" value="YjbQ"/>
    <property type="match status" value="1"/>
</dbReference>
<organism evidence="1 2">
    <name type="scientific">Vagococcus elongatus</name>
    <dbReference type="NCBI Taxonomy" id="180344"/>
    <lineage>
        <taxon>Bacteria</taxon>
        <taxon>Bacillati</taxon>
        <taxon>Bacillota</taxon>
        <taxon>Bacilli</taxon>
        <taxon>Lactobacillales</taxon>
        <taxon>Enterococcaceae</taxon>
        <taxon>Vagococcus</taxon>
    </lineage>
</organism>
<accession>A0A430APL2</accession>
<dbReference type="Proteomes" id="UP000287605">
    <property type="component" value="Unassembled WGS sequence"/>
</dbReference>
<dbReference type="AlphaFoldDB" id="A0A430APL2"/>
<protein>
    <submittedName>
        <fullName evidence="1">Secondary thiamine-phosphate synthase</fullName>
    </submittedName>
</protein>
<dbReference type="EMBL" id="NGKA01000017">
    <property type="protein sequence ID" value="RSU10005.1"/>
    <property type="molecule type" value="Genomic_DNA"/>
</dbReference>
<comment type="caution">
    <text evidence="1">The sequence shown here is derived from an EMBL/GenBank/DDBJ whole genome shotgun (WGS) entry which is preliminary data.</text>
</comment>
<dbReference type="OrthoDB" id="9801725at2"/>
<proteinExistence type="predicted"/>
<dbReference type="RefSeq" id="WP_126809693.1">
    <property type="nucleotide sequence ID" value="NZ_NGKA01000017.1"/>
</dbReference>
<reference evidence="1 2" key="1">
    <citation type="submission" date="2017-05" db="EMBL/GenBank/DDBJ databases">
        <title>Vagococcus spp. assemblies.</title>
        <authorList>
            <person name="Gulvik C.A."/>
        </authorList>
    </citation>
    <scope>NUCLEOTIDE SEQUENCE [LARGE SCALE GENOMIC DNA]</scope>
    <source>
        <strain evidence="1 2">CCUG 51432</strain>
    </source>
</reference>
<dbReference type="SUPFAM" id="SSF111038">
    <property type="entry name" value="YjbQ-like"/>
    <property type="match status" value="1"/>
</dbReference>